<reference evidence="2 3" key="1">
    <citation type="journal article" date="2020" name="G3 (Bethesda)">
        <title>Improved Reference Genome for Cyclotella cryptica CCMP332, a Model for Cell Wall Morphogenesis, Salinity Adaptation, and Lipid Production in Diatoms (Bacillariophyta).</title>
        <authorList>
            <person name="Roberts W.R."/>
            <person name="Downey K.M."/>
            <person name="Ruck E.C."/>
            <person name="Traller J.C."/>
            <person name="Alverson A.J."/>
        </authorList>
    </citation>
    <scope>NUCLEOTIDE SEQUENCE [LARGE SCALE GENOMIC DNA]</scope>
    <source>
        <strain evidence="2 3">CCMP332</strain>
    </source>
</reference>
<accession>A0ABD3QRL7</accession>
<protein>
    <recommendedName>
        <fullName evidence="1">Orc1-like AAA ATPase domain-containing protein</fullName>
    </recommendedName>
</protein>
<comment type="caution">
    <text evidence="2">The sequence shown here is derived from an EMBL/GenBank/DDBJ whole genome shotgun (WGS) entry which is preliminary data.</text>
</comment>
<dbReference type="Pfam" id="PF13191">
    <property type="entry name" value="AAA_16"/>
    <property type="match status" value="1"/>
</dbReference>
<proteinExistence type="predicted"/>
<dbReference type="Proteomes" id="UP001516023">
    <property type="component" value="Unassembled WGS sequence"/>
</dbReference>
<dbReference type="EMBL" id="JABMIG020000025">
    <property type="protein sequence ID" value="KAL3801671.1"/>
    <property type="molecule type" value="Genomic_DNA"/>
</dbReference>
<dbReference type="AlphaFoldDB" id="A0ABD3QRL7"/>
<evidence type="ECO:0000313" key="2">
    <source>
        <dbReference type="EMBL" id="KAL3801671.1"/>
    </source>
</evidence>
<dbReference type="SUPFAM" id="SSF52540">
    <property type="entry name" value="P-loop containing nucleoside triphosphate hydrolases"/>
    <property type="match status" value="1"/>
</dbReference>
<feature type="domain" description="Orc1-like AAA ATPase" evidence="1">
    <location>
        <begin position="332"/>
        <end position="521"/>
    </location>
</feature>
<gene>
    <name evidence="2" type="ORF">HJC23_013176</name>
</gene>
<evidence type="ECO:0000313" key="3">
    <source>
        <dbReference type="Proteomes" id="UP001516023"/>
    </source>
</evidence>
<dbReference type="InterPro" id="IPR027417">
    <property type="entry name" value="P-loop_NTPase"/>
</dbReference>
<dbReference type="PANTHER" id="PTHR43642">
    <property type="entry name" value="HYBRID SIGNAL TRANSDUCTION HISTIDINE KINASE G"/>
    <property type="match status" value="1"/>
</dbReference>
<evidence type="ECO:0000259" key="1">
    <source>
        <dbReference type="Pfam" id="PF13191"/>
    </source>
</evidence>
<dbReference type="Gene3D" id="3.40.50.300">
    <property type="entry name" value="P-loop containing nucleotide triphosphate hydrolases"/>
    <property type="match status" value="1"/>
</dbReference>
<name>A0ABD3QRL7_9STRA</name>
<dbReference type="InterPro" id="IPR053159">
    <property type="entry name" value="Hybrid_Histidine_Kinase"/>
</dbReference>
<sequence length="566" mass="63267">MNNSNFYSIPPHLNNESAVSVIDNPSANTGLMDGQDGNNEHLVSIPLGQWKGLDEVKSRSQDLFRFTKNEQASLIRKLTVAYAVTKVLHHISGSQCIINDDNIKRLFSVDNFVVKMRDDELSDLSSEVKGIDVIFPSLSVQISSNRISSCARFDFPADVSTGRNVEVTVRSNGSKFCHQRLVSEEEGCDERTLCYMLGHFLHSFFCGDDPQALLLLDNERFLRCRETGRLDFSSGLLSSHQFSDMSTTGSEIITLENIDESIVTKFIPLHSIGYPFALSQLVTNLLAFDGSYESLEEVINDMHVLLEDPALFLLDQYQIPLGCPGIAVNNGKLYGREEETACLNAAFCRVAFTGQCEAFFVSGLSRCGKSCLVRRLFGFVNAAGGHFVDKQFDEKKSESPLSVVLSALNDLCGLIVEKNSREELRDLYENIKGGTNLTLMSRVLPNINRLKSSDTAFDLHPYKHRVGSGLSYHMLVFAVMRLMRIISSQSRPVMIFLDDLQWADTASLDLVLAILSDLKGSNCVFFVGSYREQDVKQYHFIFEFIGGLSAYEVPYTELNLEKSQRA</sequence>
<keyword evidence="3" id="KW-1185">Reference proteome</keyword>
<dbReference type="InterPro" id="IPR041664">
    <property type="entry name" value="AAA_16"/>
</dbReference>
<dbReference type="PANTHER" id="PTHR43642:SF1">
    <property type="entry name" value="HYBRID SIGNAL TRANSDUCTION HISTIDINE KINASE G"/>
    <property type="match status" value="1"/>
</dbReference>
<organism evidence="2 3">
    <name type="scientific">Cyclotella cryptica</name>
    <dbReference type="NCBI Taxonomy" id="29204"/>
    <lineage>
        <taxon>Eukaryota</taxon>
        <taxon>Sar</taxon>
        <taxon>Stramenopiles</taxon>
        <taxon>Ochrophyta</taxon>
        <taxon>Bacillariophyta</taxon>
        <taxon>Coscinodiscophyceae</taxon>
        <taxon>Thalassiosirophycidae</taxon>
        <taxon>Stephanodiscales</taxon>
        <taxon>Stephanodiscaceae</taxon>
        <taxon>Cyclotella</taxon>
    </lineage>
</organism>